<keyword evidence="2" id="KW-1185">Reference proteome</keyword>
<name>A0A8T8WSJ8_ASPJA</name>
<evidence type="ECO:0000313" key="1">
    <source>
        <dbReference type="EMBL" id="RAH78650.1"/>
    </source>
</evidence>
<accession>A0A8T8WSJ8</accession>
<dbReference type="AlphaFoldDB" id="A0A8T8WSJ8"/>
<organism evidence="1 2">
    <name type="scientific">Aspergillus japonicus CBS 114.51</name>
    <dbReference type="NCBI Taxonomy" id="1448312"/>
    <lineage>
        <taxon>Eukaryota</taxon>
        <taxon>Fungi</taxon>
        <taxon>Dikarya</taxon>
        <taxon>Ascomycota</taxon>
        <taxon>Pezizomycotina</taxon>
        <taxon>Eurotiomycetes</taxon>
        <taxon>Eurotiomycetidae</taxon>
        <taxon>Eurotiales</taxon>
        <taxon>Aspergillaceae</taxon>
        <taxon>Aspergillus</taxon>
        <taxon>Aspergillus subgen. Circumdati</taxon>
    </lineage>
</organism>
<protein>
    <submittedName>
        <fullName evidence="1">Uncharacterized protein</fullName>
    </submittedName>
</protein>
<dbReference type="EMBL" id="KZ824824">
    <property type="protein sequence ID" value="RAH78650.1"/>
    <property type="molecule type" value="Genomic_DNA"/>
</dbReference>
<proteinExistence type="predicted"/>
<sequence length="180" mass="20830">MSNELTEDNAFEWTVKRLAPIDDIVKQFEHDIHKGRLVVESLKEWVAGLDPDSYIRFEPPPELQAEYDEYKDACHEFADKKAVYMRLLEKPRKNAHPEDHLDRARAAVEWADAAIRAAKGRLHVLATYQSVYHTLRSINGHIQQADEAITSGSNAVRAVKGQLKYICLRHKRFFDKDVFK</sequence>
<dbReference type="RefSeq" id="XP_025524544.1">
    <property type="nucleotide sequence ID" value="XM_025676097.1"/>
</dbReference>
<reference evidence="1 2" key="1">
    <citation type="submission" date="2018-02" db="EMBL/GenBank/DDBJ databases">
        <title>The genomes of Aspergillus section Nigri reveals drivers in fungal speciation.</title>
        <authorList>
            <consortium name="DOE Joint Genome Institute"/>
            <person name="Vesth T.C."/>
            <person name="Nybo J."/>
            <person name="Theobald S."/>
            <person name="Brandl J."/>
            <person name="Frisvad J.C."/>
            <person name="Nielsen K.F."/>
            <person name="Lyhne E.K."/>
            <person name="Kogle M.E."/>
            <person name="Kuo A."/>
            <person name="Riley R."/>
            <person name="Clum A."/>
            <person name="Nolan M."/>
            <person name="Lipzen A."/>
            <person name="Salamov A."/>
            <person name="Henrissat B."/>
            <person name="Wiebenga A."/>
            <person name="De vries R.P."/>
            <person name="Grigoriev I.V."/>
            <person name="Mortensen U.H."/>
            <person name="Andersen M.R."/>
            <person name="Baker S.E."/>
        </authorList>
    </citation>
    <scope>NUCLEOTIDE SEQUENCE [LARGE SCALE GENOMIC DNA]</scope>
    <source>
        <strain evidence="1 2">CBS 114.51</strain>
    </source>
</reference>
<dbReference type="GeneID" id="37179790"/>
<dbReference type="OrthoDB" id="4497196at2759"/>
<dbReference type="Proteomes" id="UP000249497">
    <property type="component" value="Unassembled WGS sequence"/>
</dbReference>
<evidence type="ECO:0000313" key="2">
    <source>
        <dbReference type="Proteomes" id="UP000249497"/>
    </source>
</evidence>
<gene>
    <name evidence="1" type="ORF">BO86DRAFT_438033</name>
</gene>